<gene>
    <name evidence="1" type="ORF">MNBD_GAMMA07-474</name>
</gene>
<dbReference type="EMBL" id="UOFF01000289">
    <property type="protein sequence ID" value="VAW56852.1"/>
    <property type="molecule type" value="Genomic_DNA"/>
</dbReference>
<accession>A0A3B0WZZ6</accession>
<evidence type="ECO:0000313" key="1">
    <source>
        <dbReference type="EMBL" id="VAW56852.1"/>
    </source>
</evidence>
<reference evidence="1" key="1">
    <citation type="submission" date="2018-06" db="EMBL/GenBank/DDBJ databases">
        <authorList>
            <person name="Zhirakovskaya E."/>
        </authorList>
    </citation>
    <scope>NUCLEOTIDE SEQUENCE</scope>
</reference>
<dbReference type="AlphaFoldDB" id="A0A3B0WZZ6"/>
<name>A0A3B0WZZ6_9ZZZZ</name>
<proteinExistence type="predicted"/>
<organism evidence="1">
    <name type="scientific">hydrothermal vent metagenome</name>
    <dbReference type="NCBI Taxonomy" id="652676"/>
    <lineage>
        <taxon>unclassified sequences</taxon>
        <taxon>metagenomes</taxon>
        <taxon>ecological metagenomes</taxon>
    </lineage>
</organism>
<sequence>MSDYLLINLYDAFKKLQENLDETNRIIAASNLPVWLPESIEPNRQLAADAITECWYQDENVFPLSGLISVSPDHLGIITNPKTGTNKLKQNFKAEIIKLKKASKKKKVSLDKMIESVGRDEEVAEAMKILRISRLNLLWCYRQILVLPKGLNSVSWTWASSHKSILPVTYQEVLDLIDKDIENEGTKNLIKEILTNHQNRKLVQMKKVVPHLRANITYIVNGEKKRKMVTTPTVIISQDTILPRIRWPEKDIKNTRLSRSDIKINPDPIIKALGIYTYINE</sequence>
<evidence type="ECO:0008006" key="2">
    <source>
        <dbReference type="Google" id="ProtNLM"/>
    </source>
</evidence>
<protein>
    <recommendedName>
        <fullName evidence="2">DNA replication terminus site-binding protein</fullName>
    </recommendedName>
</protein>